<dbReference type="EMBL" id="JANPWB010000010">
    <property type="protein sequence ID" value="KAJ1141189.1"/>
    <property type="molecule type" value="Genomic_DNA"/>
</dbReference>
<evidence type="ECO:0000313" key="2">
    <source>
        <dbReference type="EMBL" id="KAJ1141189.1"/>
    </source>
</evidence>
<dbReference type="AlphaFoldDB" id="A0AAV7QNB4"/>
<name>A0AAV7QNB4_PLEWA</name>
<sequence>MGTRNSPQLRFPVSGETLVHKTAADRLQERTNDEERDGGSKRRTETSEDAQDPNTKPKEPKIPQEEDNQTKEPKIPQEEDNQTKEPSHNPGGSWLTKPATVVSEVGFRVSRRLRNGITMSEHPSLEDMIKQLAEGQRHLQLVWEAHQREAKEDREALQSALKSQATILANNQLVHETAMKKLTETIAASKVHPNVPSAVLQRYQEGEDPDSFFTNFERVASSAQWPEDRWGQYIAPLLTGLIQAANPDGTTPYKDIKKSILERIGHDTEYYRVRFRKENRGDGTYGNRSHPTPSLMDRNRG</sequence>
<evidence type="ECO:0000313" key="3">
    <source>
        <dbReference type="Proteomes" id="UP001066276"/>
    </source>
</evidence>
<feature type="region of interest" description="Disordered" evidence="1">
    <location>
        <begin position="279"/>
        <end position="301"/>
    </location>
</feature>
<proteinExistence type="predicted"/>
<keyword evidence="3" id="KW-1185">Reference proteome</keyword>
<comment type="caution">
    <text evidence="2">The sequence shown here is derived from an EMBL/GenBank/DDBJ whole genome shotgun (WGS) entry which is preliminary data.</text>
</comment>
<protein>
    <recommendedName>
        <fullName evidence="4">Gag polyprotein</fullName>
    </recommendedName>
</protein>
<evidence type="ECO:0008006" key="4">
    <source>
        <dbReference type="Google" id="ProtNLM"/>
    </source>
</evidence>
<feature type="region of interest" description="Disordered" evidence="1">
    <location>
        <begin position="1"/>
        <end position="99"/>
    </location>
</feature>
<dbReference type="PANTHER" id="PTHR46888:SF1">
    <property type="entry name" value="RIBONUCLEASE H"/>
    <property type="match status" value="1"/>
</dbReference>
<evidence type="ECO:0000256" key="1">
    <source>
        <dbReference type="SAM" id="MobiDB-lite"/>
    </source>
</evidence>
<organism evidence="2 3">
    <name type="scientific">Pleurodeles waltl</name>
    <name type="common">Iberian ribbed newt</name>
    <dbReference type="NCBI Taxonomy" id="8319"/>
    <lineage>
        <taxon>Eukaryota</taxon>
        <taxon>Metazoa</taxon>
        <taxon>Chordata</taxon>
        <taxon>Craniata</taxon>
        <taxon>Vertebrata</taxon>
        <taxon>Euteleostomi</taxon>
        <taxon>Amphibia</taxon>
        <taxon>Batrachia</taxon>
        <taxon>Caudata</taxon>
        <taxon>Salamandroidea</taxon>
        <taxon>Salamandridae</taxon>
        <taxon>Pleurodelinae</taxon>
        <taxon>Pleurodeles</taxon>
    </lineage>
</organism>
<dbReference type="Proteomes" id="UP001066276">
    <property type="component" value="Chromosome 6"/>
</dbReference>
<accession>A0AAV7QNB4</accession>
<dbReference type="PANTHER" id="PTHR46888">
    <property type="entry name" value="ZINC KNUCKLE DOMAINCONTAINING PROTEIN-RELATED"/>
    <property type="match status" value="1"/>
</dbReference>
<feature type="compositionally biased region" description="Basic and acidic residues" evidence="1">
    <location>
        <begin position="18"/>
        <end position="46"/>
    </location>
</feature>
<gene>
    <name evidence="2" type="ORF">NDU88_007524</name>
</gene>
<feature type="compositionally biased region" description="Basic and acidic residues" evidence="1">
    <location>
        <begin position="55"/>
        <end position="87"/>
    </location>
</feature>
<reference evidence="2" key="1">
    <citation type="journal article" date="2022" name="bioRxiv">
        <title>Sequencing and chromosome-scale assembly of the giantPleurodeles waltlgenome.</title>
        <authorList>
            <person name="Brown T."/>
            <person name="Elewa A."/>
            <person name="Iarovenko S."/>
            <person name="Subramanian E."/>
            <person name="Araus A.J."/>
            <person name="Petzold A."/>
            <person name="Susuki M."/>
            <person name="Suzuki K.-i.T."/>
            <person name="Hayashi T."/>
            <person name="Toyoda A."/>
            <person name="Oliveira C."/>
            <person name="Osipova E."/>
            <person name="Leigh N.D."/>
            <person name="Simon A."/>
            <person name="Yun M.H."/>
        </authorList>
    </citation>
    <scope>NUCLEOTIDE SEQUENCE</scope>
    <source>
        <strain evidence="2">20211129_DDA</strain>
        <tissue evidence="2">Liver</tissue>
    </source>
</reference>